<sequence>MFTLIFENGQKMYQDNFGNKYQYDLTNSLEKLSYSTDISAQMRDSLSTTSTRNLNGGGIYE</sequence>
<dbReference type="EMBL" id="QEQD01000002">
    <property type="protein sequence ID" value="RDF05397.1"/>
    <property type="molecule type" value="Genomic_DNA"/>
</dbReference>
<name>A0A369ZM98_HAEPH</name>
<evidence type="ECO:0000313" key="1">
    <source>
        <dbReference type="EMBL" id="RDF05397.1"/>
    </source>
</evidence>
<accession>A0A369ZM98</accession>
<dbReference type="Proteomes" id="UP000253999">
    <property type="component" value="Unassembled WGS sequence"/>
</dbReference>
<proteinExistence type="predicted"/>
<reference evidence="1 2" key="1">
    <citation type="submission" date="2018-05" db="EMBL/GenBank/DDBJ databases">
        <title>Draft Genome Sequences for a Diverse set of 7 Haemophilus Species.</title>
        <authorList>
            <person name="Nichols M."/>
            <person name="Topaz N."/>
            <person name="Wang X."/>
            <person name="Wang X."/>
            <person name="Boxrud D."/>
        </authorList>
    </citation>
    <scope>NUCLEOTIDE SEQUENCE [LARGE SCALE GENOMIC DNA]</scope>
    <source>
        <strain evidence="1 2">C2010039593</strain>
    </source>
</reference>
<dbReference type="RefSeq" id="WP_040218518.1">
    <property type="nucleotide sequence ID" value="NZ_CAUPAH010000012.1"/>
</dbReference>
<dbReference type="AlphaFoldDB" id="A0A369ZM98"/>
<comment type="caution">
    <text evidence="1">The sequence shown here is derived from an EMBL/GenBank/DDBJ whole genome shotgun (WGS) entry which is preliminary data.</text>
</comment>
<protein>
    <submittedName>
        <fullName evidence="1">Uncharacterized protein</fullName>
    </submittedName>
</protein>
<evidence type="ECO:0000313" key="2">
    <source>
        <dbReference type="Proteomes" id="UP000253999"/>
    </source>
</evidence>
<organism evidence="1 2">
    <name type="scientific">Haemophilus parahaemolyticus</name>
    <dbReference type="NCBI Taxonomy" id="735"/>
    <lineage>
        <taxon>Bacteria</taxon>
        <taxon>Pseudomonadati</taxon>
        <taxon>Pseudomonadota</taxon>
        <taxon>Gammaproteobacteria</taxon>
        <taxon>Pasteurellales</taxon>
        <taxon>Pasteurellaceae</taxon>
        <taxon>Haemophilus</taxon>
    </lineage>
</organism>
<gene>
    <name evidence="1" type="ORF">DPV98_03125</name>
</gene>